<evidence type="ECO:0000313" key="3">
    <source>
        <dbReference type="EMBL" id="MBB5759088.1"/>
    </source>
</evidence>
<accession>A0A840ZPV3</accession>
<feature type="compositionally biased region" description="Pro residues" evidence="1">
    <location>
        <begin position="157"/>
        <end position="168"/>
    </location>
</feature>
<proteinExistence type="predicted"/>
<gene>
    <name evidence="3" type="ORF">HNR00_003816</name>
</gene>
<comment type="caution">
    <text evidence="3">The sequence shown here is derived from an EMBL/GenBank/DDBJ whole genome shotgun (WGS) entry which is preliminary data.</text>
</comment>
<feature type="signal peptide" evidence="2">
    <location>
        <begin position="1"/>
        <end position="26"/>
    </location>
</feature>
<reference evidence="3 4" key="1">
    <citation type="submission" date="2020-08" db="EMBL/GenBank/DDBJ databases">
        <title>Genomic Encyclopedia of Type Strains, Phase IV (KMG-IV): sequencing the most valuable type-strain genomes for metagenomic binning, comparative biology and taxonomic classification.</title>
        <authorList>
            <person name="Goeker M."/>
        </authorList>
    </citation>
    <scope>NUCLEOTIDE SEQUENCE [LARGE SCALE GENOMIC DNA]</scope>
    <source>
        <strain evidence="3 4">DSM 2163</strain>
    </source>
</reference>
<protein>
    <submittedName>
        <fullName evidence="3">Uncharacterized protein</fullName>
    </submittedName>
</protein>
<keyword evidence="4" id="KW-1185">Reference proteome</keyword>
<dbReference type="EMBL" id="JACHOP010000019">
    <property type="protein sequence ID" value="MBB5759088.1"/>
    <property type="molecule type" value="Genomic_DNA"/>
</dbReference>
<evidence type="ECO:0000313" key="4">
    <source>
        <dbReference type="Proteomes" id="UP000583454"/>
    </source>
</evidence>
<sequence>MTSSSLARLLAAGLGAFALSVGLAAAQDAAPAPAAPEPGKPANLCQDLLAFVKQPEPAKQAATTPPQQATAVSNPSGKTEGGKPSGTSETQKTSGLSGTVSENGSKPEAKAAEAKPAEAKPAEVKPVDPKTAATTPNAATNPATDPRARANADAKVPPGPGTPAPGPKPDASTIEKIETAAAANDLATCRAVARSMRVAGVVIPPPLLALSALDLKYFQQ</sequence>
<evidence type="ECO:0000256" key="1">
    <source>
        <dbReference type="SAM" id="MobiDB-lite"/>
    </source>
</evidence>
<organism evidence="3 4">
    <name type="scientific">Methylorubrum rhodinum</name>
    <dbReference type="NCBI Taxonomy" id="29428"/>
    <lineage>
        <taxon>Bacteria</taxon>
        <taxon>Pseudomonadati</taxon>
        <taxon>Pseudomonadota</taxon>
        <taxon>Alphaproteobacteria</taxon>
        <taxon>Hyphomicrobiales</taxon>
        <taxon>Methylobacteriaceae</taxon>
        <taxon>Methylorubrum</taxon>
    </lineage>
</organism>
<dbReference type="AlphaFoldDB" id="A0A840ZPV3"/>
<feature type="chain" id="PRO_5033067334" evidence="2">
    <location>
        <begin position="27"/>
        <end position="220"/>
    </location>
</feature>
<keyword evidence="2" id="KW-0732">Signal</keyword>
<dbReference type="RefSeq" id="WP_183571887.1">
    <property type="nucleotide sequence ID" value="NZ_JACHOP010000019.1"/>
</dbReference>
<feature type="compositionally biased region" description="Basic and acidic residues" evidence="1">
    <location>
        <begin position="105"/>
        <end position="128"/>
    </location>
</feature>
<name>A0A840ZPV3_9HYPH</name>
<feature type="region of interest" description="Disordered" evidence="1">
    <location>
        <begin position="55"/>
        <end position="175"/>
    </location>
</feature>
<feature type="compositionally biased region" description="Low complexity" evidence="1">
    <location>
        <begin position="55"/>
        <end position="71"/>
    </location>
</feature>
<dbReference type="Proteomes" id="UP000583454">
    <property type="component" value="Unassembled WGS sequence"/>
</dbReference>
<evidence type="ECO:0000256" key="2">
    <source>
        <dbReference type="SAM" id="SignalP"/>
    </source>
</evidence>
<feature type="compositionally biased region" description="Low complexity" evidence="1">
    <location>
        <begin position="129"/>
        <end position="145"/>
    </location>
</feature>
<feature type="compositionally biased region" description="Polar residues" evidence="1">
    <location>
        <begin position="85"/>
        <end position="104"/>
    </location>
</feature>